<dbReference type="InterPro" id="IPR036390">
    <property type="entry name" value="WH_DNA-bd_sf"/>
</dbReference>
<accession>A0A4R1K639</accession>
<dbReference type="Proteomes" id="UP000294614">
    <property type="component" value="Unassembled WGS sequence"/>
</dbReference>
<dbReference type="InterPro" id="IPR036388">
    <property type="entry name" value="WH-like_DNA-bd_sf"/>
</dbReference>
<dbReference type="Gene3D" id="1.10.10.10">
    <property type="entry name" value="Winged helix-like DNA-binding domain superfamily/Winged helix DNA-binding domain"/>
    <property type="match status" value="1"/>
</dbReference>
<dbReference type="GO" id="GO:0003677">
    <property type="term" value="F:DNA binding"/>
    <property type="evidence" value="ECO:0007669"/>
    <property type="project" value="UniProtKB-KW"/>
</dbReference>
<gene>
    <name evidence="2" type="ORF">C8D98_2371</name>
</gene>
<dbReference type="InterPro" id="IPR000944">
    <property type="entry name" value="Tscrpt_reg_Rrf2"/>
</dbReference>
<evidence type="ECO:0000256" key="1">
    <source>
        <dbReference type="ARBA" id="ARBA00023125"/>
    </source>
</evidence>
<dbReference type="PANTHER" id="PTHR33221:SF5">
    <property type="entry name" value="HTH-TYPE TRANSCRIPTIONAL REGULATOR ISCR"/>
    <property type="match status" value="1"/>
</dbReference>
<dbReference type="PANTHER" id="PTHR33221">
    <property type="entry name" value="WINGED HELIX-TURN-HELIX TRANSCRIPTIONAL REGULATOR, RRF2 FAMILY"/>
    <property type="match status" value="1"/>
</dbReference>
<keyword evidence="1" id="KW-0238">DNA-binding</keyword>
<proteinExistence type="predicted"/>
<organism evidence="2 3">
    <name type="scientific">Seleniivibrio woodruffii</name>
    <dbReference type="NCBI Taxonomy" id="1078050"/>
    <lineage>
        <taxon>Bacteria</taxon>
        <taxon>Pseudomonadati</taxon>
        <taxon>Deferribacterota</taxon>
        <taxon>Deferribacteres</taxon>
        <taxon>Deferribacterales</taxon>
        <taxon>Geovibrionaceae</taxon>
        <taxon>Seleniivibrio</taxon>
    </lineage>
</organism>
<sequence>MKITAKCYYALIASVELAGSYGKGPVRAAKIAEIHGIPVRFLELILNDLKSAEIVESKRGVDGGFSLKSLPAEIRVYDIFKAIDGELIMIDCEKVSAGECMLKEYMHGLRAVIYDYLHNTTLAELAESCRNGGNGLNYVI</sequence>
<reference evidence="2 3" key="1">
    <citation type="submission" date="2019-03" db="EMBL/GenBank/DDBJ databases">
        <title>Genomic Encyclopedia of Type Strains, Phase IV (KMG-IV): sequencing the most valuable type-strain genomes for metagenomic binning, comparative biology and taxonomic classification.</title>
        <authorList>
            <person name="Goeker M."/>
        </authorList>
    </citation>
    <scope>NUCLEOTIDE SEQUENCE [LARGE SCALE GENOMIC DNA]</scope>
    <source>
        <strain evidence="2 3">DSM 24984</strain>
    </source>
</reference>
<comment type="caution">
    <text evidence="2">The sequence shown here is derived from an EMBL/GenBank/DDBJ whole genome shotgun (WGS) entry which is preliminary data.</text>
</comment>
<dbReference type="OrthoDB" id="9808360at2"/>
<dbReference type="RefSeq" id="WP_132874347.1">
    <property type="nucleotide sequence ID" value="NZ_SMGG01000006.1"/>
</dbReference>
<evidence type="ECO:0000313" key="3">
    <source>
        <dbReference type="Proteomes" id="UP000294614"/>
    </source>
</evidence>
<evidence type="ECO:0000313" key="2">
    <source>
        <dbReference type="EMBL" id="TCK59437.1"/>
    </source>
</evidence>
<dbReference type="PROSITE" id="PS51197">
    <property type="entry name" value="HTH_RRF2_2"/>
    <property type="match status" value="1"/>
</dbReference>
<dbReference type="EMBL" id="SMGG01000006">
    <property type="protein sequence ID" value="TCK59437.1"/>
    <property type="molecule type" value="Genomic_DNA"/>
</dbReference>
<dbReference type="GO" id="GO:0003700">
    <property type="term" value="F:DNA-binding transcription factor activity"/>
    <property type="evidence" value="ECO:0007669"/>
    <property type="project" value="TreeGrafter"/>
</dbReference>
<keyword evidence="3" id="KW-1185">Reference proteome</keyword>
<protein>
    <submittedName>
        <fullName evidence="2">BadM/Rrf2 family transcriptional regulator</fullName>
    </submittedName>
</protein>
<dbReference type="SUPFAM" id="SSF46785">
    <property type="entry name" value="Winged helix' DNA-binding domain"/>
    <property type="match status" value="1"/>
</dbReference>
<dbReference type="Pfam" id="PF02082">
    <property type="entry name" value="Rrf2"/>
    <property type="match status" value="1"/>
</dbReference>
<dbReference type="NCBIfam" id="TIGR00738">
    <property type="entry name" value="rrf2_super"/>
    <property type="match status" value="1"/>
</dbReference>
<dbReference type="AlphaFoldDB" id="A0A4R1K639"/>
<name>A0A4R1K639_9BACT</name>
<dbReference type="GO" id="GO:0005829">
    <property type="term" value="C:cytosol"/>
    <property type="evidence" value="ECO:0007669"/>
    <property type="project" value="TreeGrafter"/>
</dbReference>